<dbReference type="PATRIC" id="fig|907488.3.peg.2025"/>
<protein>
    <submittedName>
        <fullName evidence="1">Uncharacterized protein</fullName>
    </submittedName>
</protein>
<name>G4AB43_AGGAC</name>
<dbReference type="AlphaFoldDB" id="G4AB43"/>
<gene>
    <name evidence="1" type="ORF">SC1083_2076</name>
</gene>
<dbReference type="Proteomes" id="UP000005508">
    <property type="component" value="Unassembled WGS sequence"/>
</dbReference>
<dbReference type="EMBL" id="AEJM01000048">
    <property type="protein sequence ID" value="EGY32384.1"/>
    <property type="molecule type" value="Genomic_DNA"/>
</dbReference>
<sequence length="37" mass="3984">MLVLSLIVIGFDEGLLLLSDLGSAPWTVLSQGVALRW</sequence>
<evidence type="ECO:0000313" key="2">
    <source>
        <dbReference type="Proteomes" id="UP000005508"/>
    </source>
</evidence>
<proteinExistence type="predicted"/>
<comment type="caution">
    <text evidence="1">The sequence shown here is derived from an EMBL/GenBank/DDBJ whole genome shotgun (WGS) entry which is preliminary data.</text>
</comment>
<reference evidence="1 2" key="1">
    <citation type="submission" date="2010-10" db="EMBL/GenBank/DDBJ databases">
        <authorList>
            <person name="Chen C."/>
            <person name="Kittichotirat W."/>
            <person name="Asikainen S."/>
            <person name="Bumgarner R."/>
        </authorList>
    </citation>
    <scope>NUCLEOTIDE SEQUENCE [LARGE SCALE GENOMIC DNA]</scope>
    <source>
        <strain evidence="1 2">SC1083</strain>
    </source>
</reference>
<accession>G4AB43</accession>
<organism evidence="1 2">
    <name type="scientific">Aggregatibacter actinomycetemcomitans serotype e str. SC1083</name>
    <dbReference type="NCBI Taxonomy" id="907488"/>
    <lineage>
        <taxon>Bacteria</taxon>
        <taxon>Pseudomonadati</taxon>
        <taxon>Pseudomonadota</taxon>
        <taxon>Gammaproteobacteria</taxon>
        <taxon>Pasteurellales</taxon>
        <taxon>Pasteurellaceae</taxon>
        <taxon>Aggregatibacter</taxon>
    </lineage>
</organism>
<evidence type="ECO:0000313" key="1">
    <source>
        <dbReference type="EMBL" id="EGY32384.1"/>
    </source>
</evidence>